<proteinExistence type="predicted"/>
<organism evidence="1 2">
    <name type="scientific">Acetivibrio straminisolvens JCM 21531</name>
    <dbReference type="NCBI Taxonomy" id="1294263"/>
    <lineage>
        <taxon>Bacteria</taxon>
        <taxon>Bacillati</taxon>
        <taxon>Bacillota</taxon>
        <taxon>Clostridia</taxon>
        <taxon>Eubacteriales</taxon>
        <taxon>Oscillospiraceae</taxon>
        <taxon>Acetivibrio</taxon>
    </lineage>
</organism>
<gene>
    <name evidence="1" type="ORF">JCM21531_4729</name>
</gene>
<sequence>MKLTMMDAALKYAEANIPVIPLPWICEDGFSPARQGKIATAGKSVSYIQAGTMIPLLILSK</sequence>
<dbReference type="AlphaFoldDB" id="W4VE72"/>
<protein>
    <submittedName>
        <fullName evidence="1">Prophage Lp4 protein 7</fullName>
    </submittedName>
</protein>
<dbReference type="EMBL" id="BAVR01000165">
    <property type="protein sequence ID" value="GAE91049.1"/>
    <property type="molecule type" value="Genomic_DNA"/>
</dbReference>
<accession>W4VE72</accession>
<dbReference type="Proteomes" id="UP000019109">
    <property type="component" value="Unassembled WGS sequence"/>
</dbReference>
<keyword evidence="2" id="KW-1185">Reference proteome</keyword>
<dbReference type="RefSeq" id="WP_243467900.1">
    <property type="nucleotide sequence ID" value="NZ_BAVR01000165.1"/>
</dbReference>
<evidence type="ECO:0000313" key="2">
    <source>
        <dbReference type="Proteomes" id="UP000019109"/>
    </source>
</evidence>
<name>W4VE72_9FIRM</name>
<evidence type="ECO:0000313" key="1">
    <source>
        <dbReference type="EMBL" id="GAE91049.1"/>
    </source>
</evidence>
<comment type="caution">
    <text evidence="1">The sequence shown here is derived from an EMBL/GenBank/DDBJ whole genome shotgun (WGS) entry which is preliminary data.</text>
</comment>
<reference evidence="1" key="1">
    <citation type="journal article" date="2014" name="Genome Announc.">
        <title>Draft Genome Sequence of Clostridium straminisolvens Strain JCM 21531T, Isolated from a Cellulose-Degrading Bacterial Community.</title>
        <authorList>
            <person name="Yuki M."/>
            <person name="Oshima K."/>
            <person name="Suda W."/>
            <person name="Sakamoto M."/>
            <person name="Kitamura K."/>
            <person name="Iida T."/>
            <person name="Hattori M."/>
            <person name="Ohkuma M."/>
        </authorList>
    </citation>
    <scope>NUCLEOTIDE SEQUENCE [LARGE SCALE GENOMIC DNA]</scope>
    <source>
        <strain evidence="1">JCM 21531</strain>
    </source>
</reference>